<feature type="transmembrane region" description="Helical" evidence="7">
    <location>
        <begin position="255"/>
        <end position="278"/>
    </location>
</feature>
<gene>
    <name evidence="9" type="ORF">EPA93_02795</name>
</gene>
<sequence>MLALLRQRNFGLLWFGGLLSLIGDWLLMIGLPVYVYTLTGSALSTSMMLITGFVPNLLLGSFAGVLVDRWDRRKTMIISNALLAVTLLPLLAVHSQAELWILYIVQFCSGVFSQFVYPAEQALIPLLAGEEQLVAANSLRSISQNFSRLFGSALGGLLIVSLGLNGVVLLDALSFLSVCVMLALMRLPAHLQPREDLAGVAVVEQKLLGAWVEGLRLILRLRPLIIIFAMRALQCIGEGVFGVLLVVFVEKVLHYGAAVYGSLGSMQGIGSLLGGLFIGWIGKRVPSARLLGVCAFLFGLIDLLIINVPLFVPNLFLLWALFIVVGIPSLGMIVGMSSMLQELVDDSLRGRIFGAFQSVEALMVLIGMGLAGAFGDRLGAPLMLNIQGSVYALSGLFVLLTLAGTTSMLQKTATEKPLLQEGD</sequence>
<dbReference type="PANTHER" id="PTHR23513:SF6">
    <property type="entry name" value="MAJOR FACILITATOR SUPERFAMILY ASSOCIATED DOMAIN-CONTAINING PROTEIN"/>
    <property type="match status" value="1"/>
</dbReference>
<keyword evidence="4 7" id="KW-0812">Transmembrane</keyword>
<organism evidence="9 10">
    <name type="scientific">Ktedonosporobacter rubrisoli</name>
    <dbReference type="NCBI Taxonomy" id="2509675"/>
    <lineage>
        <taxon>Bacteria</taxon>
        <taxon>Bacillati</taxon>
        <taxon>Chloroflexota</taxon>
        <taxon>Ktedonobacteria</taxon>
        <taxon>Ktedonobacterales</taxon>
        <taxon>Ktedonosporobacteraceae</taxon>
        <taxon>Ktedonosporobacter</taxon>
    </lineage>
</organism>
<evidence type="ECO:0000259" key="8">
    <source>
        <dbReference type="PROSITE" id="PS50850"/>
    </source>
</evidence>
<evidence type="ECO:0000256" key="2">
    <source>
        <dbReference type="ARBA" id="ARBA00022448"/>
    </source>
</evidence>
<keyword evidence="3" id="KW-1003">Cell membrane</keyword>
<keyword evidence="6 7" id="KW-0472">Membrane</keyword>
<dbReference type="InterPro" id="IPR036259">
    <property type="entry name" value="MFS_trans_sf"/>
</dbReference>
<feature type="transmembrane region" description="Helical" evidence="7">
    <location>
        <begin position="47"/>
        <end position="67"/>
    </location>
</feature>
<dbReference type="InterPro" id="IPR010290">
    <property type="entry name" value="TM_effector"/>
</dbReference>
<feature type="transmembrane region" description="Helical" evidence="7">
    <location>
        <begin position="316"/>
        <end position="340"/>
    </location>
</feature>
<keyword evidence="2" id="KW-0813">Transport</keyword>
<keyword evidence="10" id="KW-1185">Reference proteome</keyword>
<dbReference type="Proteomes" id="UP000290365">
    <property type="component" value="Chromosome"/>
</dbReference>
<keyword evidence="5 7" id="KW-1133">Transmembrane helix</keyword>
<dbReference type="GO" id="GO:0005886">
    <property type="term" value="C:plasma membrane"/>
    <property type="evidence" value="ECO:0007669"/>
    <property type="project" value="UniProtKB-SubCell"/>
</dbReference>
<dbReference type="InterPro" id="IPR020846">
    <property type="entry name" value="MFS_dom"/>
</dbReference>
<evidence type="ECO:0000256" key="3">
    <source>
        <dbReference type="ARBA" id="ARBA00022475"/>
    </source>
</evidence>
<dbReference type="KEGG" id="kbs:EPA93_02795"/>
<reference evidence="9 10" key="1">
    <citation type="submission" date="2019-01" db="EMBL/GenBank/DDBJ databases">
        <title>Ktedonosporobacter rubrisoli SCAWS-G2.</title>
        <authorList>
            <person name="Huang Y."/>
            <person name="Yan B."/>
        </authorList>
    </citation>
    <scope>NUCLEOTIDE SEQUENCE [LARGE SCALE GENOMIC DNA]</scope>
    <source>
        <strain evidence="9 10">SCAWS-G2</strain>
    </source>
</reference>
<proteinExistence type="predicted"/>
<evidence type="ECO:0000256" key="5">
    <source>
        <dbReference type="ARBA" id="ARBA00022989"/>
    </source>
</evidence>
<feature type="transmembrane region" description="Helical" evidence="7">
    <location>
        <begin position="290"/>
        <end position="310"/>
    </location>
</feature>
<dbReference type="Pfam" id="PF05977">
    <property type="entry name" value="MFS_3"/>
    <property type="match status" value="1"/>
</dbReference>
<dbReference type="PANTHER" id="PTHR23513">
    <property type="entry name" value="INTEGRAL MEMBRANE EFFLUX PROTEIN-RELATED"/>
    <property type="match status" value="1"/>
</dbReference>
<dbReference type="OrthoDB" id="9774907at2"/>
<feature type="transmembrane region" description="Helical" evidence="7">
    <location>
        <begin position="386"/>
        <end position="409"/>
    </location>
</feature>
<feature type="transmembrane region" description="Helical" evidence="7">
    <location>
        <begin position="224"/>
        <end position="249"/>
    </location>
</feature>
<evidence type="ECO:0000256" key="1">
    <source>
        <dbReference type="ARBA" id="ARBA00004651"/>
    </source>
</evidence>
<feature type="transmembrane region" description="Helical" evidence="7">
    <location>
        <begin position="76"/>
        <end position="94"/>
    </location>
</feature>
<dbReference type="Gene3D" id="1.20.1250.20">
    <property type="entry name" value="MFS general substrate transporter like domains"/>
    <property type="match status" value="1"/>
</dbReference>
<dbReference type="EMBL" id="CP035758">
    <property type="protein sequence ID" value="QBD74976.1"/>
    <property type="molecule type" value="Genomic_DNA"/>
</dbReference>
<comment type="subcellular location">
    <subcellularLocation>
        <location evidence="1">Cell membrane</location>
        <topology evidence="1">Multi-pass membrane protein</topology>
    </subcellularLocation>
</comment>
<dbReference type="RefSeq" id="WP_129885575.1">
    <property type="nucleotide sequence ID" value="NZ_CP035758.1"/>
</dbReference>
<evidence type="ECO:0000256" key="6">
    <source>
        <dbReference type="ARBA" id="ARBA00023136"/>
    </source>
</evidence>
<dbReference type="PROSITE" id="PS50850">
    <property type="entry name" value="MFS"/>
    <property type="match status" value="1"/>
</dbReference>
<dbReference type="GO" id="GO:0022857">
    <property type="term" value="F:transmembrane transporter activity"/>
    <property type="evidence" value="ECO:0007669"/>
    <property type="project" value="InterPro"/>
</dbReference>
<dbReference type="CDD" id="cd06173">
    <property type="entry name" value="MFS_MefA_like"/>
    <property type="match status" value="1"/>
</dbReference>
<protein>
    <submittedName>
        <fullName evidence="9">MFS transporter</fullName>
    </submittedName>
</protein>
<dbReference type="SUPFAM" id="SSF103473">
    <property type="entry name" value="MFS general substrate transporter"/>
    <property type="match status" value="1"/>
</dbReference>
<evidence type="ECO:0000313" key="10">
    <source>
        <dbReference type="Proteomes" id="UP000290365"/>
    </source>
</evidence>
<feature type="domain" description="Major facilitator superfamily (MFS) profile" evidence="8">
    <location>
        <begin position="9"/>
        <end position="406"/>
    </location>
</feature>
<evidence type="ECO:0000313" key="9">
    <source>
        <dbReference type="EMBL" id="QBD74976.1"/>
    </source>
</evidence>
<feature type="transmembrane region" description="Helical" evidence="7">
    <location>
        <begin position="352"/>
        <end position="374"/>
    </location>
</feature>
<evidence type="ECO:0000256" key="7">
    <source>
        <dbReference type="SAM" id="Phobius"/>
    </source>
</evidence>
<name>A0A4P6JK22_KTERU</name>
<accession>A0A4P6JK22</accession>
<evidence type="ECO:0000256" key="4">
    <source>
        <dbReference type="ARBA" id="ARBA00022692"/>
    </source>
</evidence>
<dbReference type="AlphaFoldDB" id="A0A4P6JK22"/>
<feature type="transmembrane region" description="Helical" evidence="7">
    <location>
        <begin position="12"/>
        <end position="35"/>
    </location>
</feature>